<keyword evidence="1" id="KW-0677">Repeat</keyword>
<reference evidence="5 6" key="1">
    <citation type="submission" date="2023-03" db="EMBL/GenBank/DDBJ databases">
        <title>High-quality genome of Scylla paramamosain provides insights in environmental adaptation.</title>
        <authorList>
            <person name="Zhang L."/>
        </authorList>
    </citation>
    <scope>NUCLEOTIDE SEQUENCE [LARGE SCALE GENOMIC DNA]</scope>
    <source>
        <strain evidence="5">LZ_2023a</strain>
        <tissue evidence="5">Muscle</tissue>
    </source>
</reference>
<dbReference type="AlphaFoldDB" id="A0AAW0SL19"/>
<dbReference type="PANTHER" id="PTHR46708:SF11">
    <property type="entry name" value="RECEPTOR-TYPE TYROSINE-PROTEIN PHOSPHATASE ETA-LIKE"/>
    <property type="match status" value="1"/>
</dbReference>
<comment type="caution">
    <text evidence="5">The sequence shown here is derived from an EMBL/GenBank/DDBJ whole genome shotgun (WGS) entry which is preliminary data.</text>
</comment>
<dbReference type="InterPro" id="IPR013783">
    <property type="entry name" value="Ig-like_fold"/>
</dbReference>
<evidence type="ECO:0000313" key="6">
    <source>
        <dbReference type="Proteomes" id="UP001487740"/>
    </source>
</evidence>
<evidence type="ECO:0000259" key="4">
    <source>
        <dbReference type="PROSITE" id="PS50853"/>
    </source>
</evidence>
<feature type="compositionally biased region" description="Basic and acidic residues" evidence="2">
    <location>
        <begin position="487"/>
        <end position="497"/>
    </location>
</feature>
<dbReference type="SMART" id="SM00060">
    <property type="entry name" value="FN3"/>
    <property type="match status" value="4"/>
</dbReference>
<evidence type="ECO:0000256" key="3">
    <source>
        <dbReference type="SAM" id="SignalP"/>
    </source>
</evidence>
<accession>A0AAW0SL19</accession>
<feature type="non-terminal residue" evidence="5">
    <location>
        <position position="506"/>
    </location>
</feature>
<sequence length="506" mass="55674">MKYILFYLAAFVTACAAADLGYVENFHVKEFGTGYIKVAWDFIDGDTNFPLHKYSLTIDSDLTSEFKCSSSSCSRIIEDLDACIEHVFDLVPIFYTPTGDDTNGQLATTTGYTTDEIPGAVSNIMVTADTDAATSFKWNQPIVNSRCVDAYSVCYRLDGETDNPCVESNSTTVTVKNMSACATYHVTVTPLTPSRKEGPTIEHVFKTHDGVPGKPEDVHVGLITPETIQLLWNNPSDNFLCLERFRITIGETHAKIVRPAMRAVSGYDNEFTFTPLFPCTNYTIDICSANEAEMTSDKVIMFAATEETDPLAPPTVTVTPSGPDTIKVSWGDNENDRCSGSFEVCWYDGVHPVEQCQEVGGDGDNNLVVHDLLPCSNYDFSVTVHSPSGTFVSNSTFNSTSTEDVRPGPVVNLHVVDVDVTEMTVRCEPPAVDPQCAKEVITRVIDENAKSQRVVRKSNFEETIYGLEPCTDYRILVSTKSSSGLQSEERETRDRTLDAIPSEPQA</sequence>
<dbReference type="PROSITE" id="PS50853">
    <property type="entry name" value="FN3"/>
    <property type="match status" value="4"/>
</dbReference>
<feature type="domain" description="Fibronectin type-III" evidence="4">
    <location>
        <begin position="120"/>
        <end position="210"/>
    </location>
</feature>
<gene>
    <name evidence="5" type="ORF">O3P69_011971</name>
</gene>
<dbReference type="InterPro" id="IPR050991">
    <property type="entry name" value="ECM_Regulatory_Proteins"/>
</dbReference>
<feature type="chain" id="PRO_5044716916" description="Fibronectin type-III domain-containing protein" evidence="3">
    <location>
        <begin position="18"/>
        <end position="506"/>
    </location>
</feature>
<dbReference type="EMBL" id="JARAKH010000210">
    <property type="protein sequence ID" value="KAK8374813.1"/>
    <property type="molecule type" value="Genomic_DNA"/>
</dbReference>
<feature type="domain" description="Fibronectin type-III" evidence="4">
    <location>
        <begin position="312"/>
        <end position="408"/>
    </location>
</feature>
<dbReference type="CDD" id="cd00063">
    <property type="entry name" value="FN3"/>
    <property type="match status" value="4"/>
</dbReference>
<dbReference type="PANTHER" id="PTHR46708">
    <property type="entry name" value="TENASCIN"/>
    <property type="match status" value="1"/>
</dbReference>
<evidence type="ECO:0000313" key="5">
    <source>
        <dbReference type="EMBL" id="KAK8374812.1"/>
    </source>
</evidence>
<proteinExistence type="predicted"/>
<dbReference type="SUPFAM" id="SSF49265">
    <property type="entry name" value="Fibronectin type III"/>
    <property type="match status" value="3"/>
</dbReference>
<dbReference type="EMBL" id="JARAKH010000210">
    <property type="protein sequence ID" value="KAK8374812.1"/>
    <property type="molecule type" value="Genomic_DNA"/>
</dbReference>
<organism evidence="5 6">
    <name type="scientific">Scylla paramamosain</name>
    <name type="common">Mud crab</name>
    <dbReference type="NCBI Taxonomy" id="85552"/>
    <lineage>
        <taxon>Eukaryota</taxon>
        <taxon>Metazoa</taxon>
        <taxon>Ecdysozoa</taxon>
        <taxon>Arthropoda</taxon>
        <taxon>Crustacea</taxon>
        <taxon>Multicrustacea</taxon>
        <taxon>Malacostraca</taxon>
        <taxon>Eumalacostraca</taxon>
        <taxon>Eucarida</taxon>
        <taxon>Decapoda</taxon>
        <taxon>Pleocyemata</taxon>
        <taxon>Brachyura</taxon>
        <taxon>Eubrachyura</taxon>
        <taxon>Portunoidea</taxon>
        <taxon>Portunidae</taxon>
        <taxon>Portuninae</taxon>
        <taxon>Scylla</taxon>
    </lineage>
</organism>
<feature type="region of interest" description="Disordered" evidence="2">
    <location>
        <begin position="481"/>
        <end position="506"/>
    </location>
</feature>
<dbReference type="InterPro" id="IPR003961">
    <property type="entry name" value="FN3_dom"/>
</dbReference>
<name>A0AAW0SL19_SCYPA</name>
<dbReference type="PROSITE" id="PS51257">
    <property type="entry name" value="PROKAR_LIPOPROTEIN"/>
    <property type="match status" value="1"/>
</dbReference>
<dbReference type="InterPro" id="IPR036116">
    <property type="entry name" value="FN3_sf"/>
</dbReference>
<evidence type="ECO:0000256" key="2">
    <source>
        <dbReference type="SAM" id="MobiDB-lite"/>
    </source>
</evidence>
<dbReference type="Gene3D" id="2.60.40.10">
    <property type="entry name" value="Immunoglobulins"/>
    <property type="match status" value="4"/>
</dbReference>
<evidence type="ECO:0000256" key="1">
    <source>
        <dbReference type="ARBA" id="ARBA00022737"/>
    </source>
</evidence>
<feature type="domain" description="Fibronectin type-III" evidence="4">
    <location>
        <begin position="409"/>
        <end position="503"/>
    </location>
</feature>
<keyword evidence="3" id="KW-0732">Signal</keyword>
<feature type="signal peptide" evidence="3">
    <location>
        <begin position="1"/>
        <end position="17"/>
    </location>
</feature>
<feature type="domain" description="Fibronectin type-III" evidence="4">
    <location>
        <begin position="214"/>
        <end position="311"/>
    </location>
</feature>
<protein>
    <recommendedName>
        <fullName evidence="4">Fibronectin type-III domain-containing protein</fullName>
    </recommendedName>
</protein>
<dbReference type="Proteomes" id="UP001487740">
    <property type="component" value="Unassembled WGS sequence"/>
</dbReference>
<keyword evidence="6" id="KW-1185">Reference proteome</keyword>